<protein>
    <submittedName>
        <fullName evidence="4 5">MmgE/PrpD family</fullName>
    </submittedName>
</protein>
<dbReference type="InterPro" id="IPR036148">
    <property type="entry name" value="MmgE/PrpD_sf"/>
</dbReference>
<organism evidence="5 6">
    <name type="scientific">Serratia plymuthica</name>
    <dbReference type="NCBI Taxonomy" id="82996"/>
    <lineage>
        <taxon>Bacteria</taxon>
        <taxon>Pseudomonadati</taxon>
        <taxon>Pseudomonadota</taxon>
        <taxon>Gammaproteobacteria</taxon>
        <taxon>Enterobacterales</taxon>
        <taxon>Yersiniaceae</taxon>
        <taxon>Serratia</taxon>
    </lineage>
</organism>
<dbReference type="Proteomes" id="UP000594967">
    <property type="component" value="Chromosome"/>
</dbReference>
<sequence length="439" mass="46501">MSSLITAQFTRLVLDTQPDALALSAARRGLMDYFACALPIVHGALSDTGLAAVKSVFPPIGAENRALYFGYVSHSLDFDDYHPALRGHPTTVVLSALLALTDDRDDATALLSAYAIGVEAAGRLGLAAGTQHYQLGFHSTATLGAVAASAAAARYLGLTPLQTQIALGLAATQAAGLRSQFGSAAKPLHAGLAARAAVNAVLLAQAGFAGQPEGVIDSLFSSHGDGRQRPDLLTADWGAPWRILQPGLEFKRYPTCGGTHSAAEAAFALRENLLEQGITADEMPAAISRIQVSFPPGADTAPHIRRPVNGVEARFSLEYVIADALYSGAVPLMHYGENPVDPMIAALAARVERHADLSAPPDEWDPELRFHRVTLTLHDGRQFSDIVTRKQTAARPTDVEAKLRSILQLLPQLDGDRVVHDCALTQPGATARLIALLNQ</sequence>
<accession>A0A2X4UM87</accession>
<keyword evidence="7" id="KW-1185">Reference proteome</keyword>
<dbReference type="GO" id="GO:0016829">
    <property type="term" value="F:lyase activity"/>
    <property type="evidence" value="ECO:0007669"/>
    <property type="project" value="InterPro"/>
</dbReference>
<dbReference type="Pfam" id="PF03972">
    <property type="entry name" value="MmgE_PrpD_N"/>
    <property type="match status" value="1"/>
</dbReference>
<dbReference type="Proteomes" id="UP000248897">
    <property type="component" value="Chromosome 1"/>
</dbReference>
<dbReference type="EMBL" id="CP065673">
    <property type="protein sequence ID" value="QPS20921.1"/>
    <property type="molecule type" value="Genomic_DNA"/>
</dbReference>
<evidence type="ECO:0000259" key="2">
    <source>
        <dbReference type="Pfam" id="PF03972"/>
    </source>
</evidence>
<gene>
    <name evidence="4" type="ORF">I6G64_00335</name>
    <name evidence="5" type="ORF">NCTC12961_02908</name>
</gene>
<evidence type="ECO:0000313" key="6">
    <source>
        <dbReference type="Proteomes" id="UP000248897"/>
    </source>
</evidence>
<dbReference type="STRING" id="82996.ADP72_24445"/>
<feature type="domain" description="MmgE/PrpD N-terminal" evidence="2">
    <location>
        <begin position="10"/>
        <end position="217"/>
    </location>
</feature>
<name>A0A2X4UM87_SERPL</name>
<dbReference type="InterPro" id="IPR045336">
    <property type="entry name" value="MmgE_PrpD_N"/>
</dbReference>
<reference evidence="4 7" key="2">
    <citation type="submission" date="2020-12" db="EMBL/GenBank/DDBJ databases">
        <title>FDA dAtabase for Regulatory Grade micrObial Sequences (FDA-ARGOS): Supporting development and validation of Infectious Disease Dx tests.</title>
        <authorList>
            <person name="Sproer C."/>
            <person name="Gronow S."/>
            <person name="Severitt S."/>
            <person name="Schroder I."/>
            <person name="Tallon L."/>
            <person name="Sadzewicz L."/>
            <person name="Zhao X."/>
            <person name="Boylan J."/>
            <person name="Ott S."/>
            <person name="Bowen H."/>
            <person name="Vavikolanu K."/>
            <person name="Mehta A."/>
            <person name="Aluvathingal J."/>
            <person name="Nadendla S."/>
            <person name="Lowell S."/>
            <person name="Myers T."/>
            <person name="Yan Y."/>
            <person name="Sichtig H."/>
        </authorList>
    </citation>
    <scope>NUCLEOTIDE SEQUENCE [LARGE SCALE GENOMIC DNA]</scope>
    <source>
        <strain evidence="4 7">FDAARGOS_907</strain>
    </source>
</reference>
<dbReference type="InterPro" id="IPR045337">
    <property type="entry name" value="MmgE_PrpD_C"/>
</dbReference>
<comment type="similarity">
    <text evidence="1">Belongs to the PrpD family.</text>
</comment>
<evidence type="ECO:0000313" key="5">
    <source>
        <dbReference type="EMBL" id="SQI39709.1"/>
    </source>
</evidence>
<proteinExistence type="inferred from homology"/>
<evidence type="ECO:0000256" key="1">
    <source>
        <dbReference type="ARBA" id="ARBA00006174"/>
    </source>
</evidence>
<dbReference type="EMBL" id="LS483469">
    <property type="protein sequence ID" value="SQI39709.1"/>
    <property type="molecule type" value="Genomic_DNA"/>
</dbReference>
<dbReference type="PANTHER" id="PTHR16943">
    <property type="entry name" value="2-METHYLCITRATE DEHYDRATASE-RELATED"/>
    <property type="match status" value="1"/>
</dbReference>
<dbReference type="Gene3D" id="3.30.1330.120">
    <property type="entry name" value="2-methylcitrate dehydratase PrpD"/>
    <property type="match status" value="1"/>
</dbReference>
<dbReference type="RefSeq" id="WP_063198395.1">
    <property type="nucleotide sequence ID" value="NZ_CAMITG010000002.1"/>
</dbReference>
<dbReference type="InterPro" id="IPR005656">
    <property type="entry name" value="MmgE_PrpD"/>
</dbReference>
<dbReference type="SUPFAM" id="SSF103378">
    <property type="entry name" value="2-methylcitrate dehydratase PrpD"/>
    <property type="match status" value="1"/>
</dbReference>
<dbReference type="PANTHER" id="PTHR16943:SF8">
    <property type="entry name" value="2-METHYLCITRATE DEHYDRATASE"/>
    <property type="match status" value="1"/>
</dbReference>
<dbReference type="InterPro" id="IPR042183">
    <property type="entry name" value="MmgE/PrpD_sf_1"/>
</dbReference>
<dbReference type="AlphaFoldDB" id="A0A2X4UM87"/>
<reference evidence="5 6" key="1">
    <citation type="submission" date="2018-06" db="EMBL/GenBank/DDBJ databases">
        <authorList>
            <consortium name="Pathogen Informatics"/>
            <person name="Doyle S."/>
        </authorList>
    </citation>
    <scope>NUCLEOTIDE SEQUENCE [LARGE SCALE GENOMIC DNA]</scope>
    <source>
        <strain evidence="5 6">NCTC12961</strain>
    </source>
</reference>
<feature type="domain" description="MmgE/PrpD C-terminal" evidence="3">
    <location>
        <begin position="253"/>
        <end position="404"/>
    </location>
</feature>
<evidence type="ECO:0000259" key="3">
    <source>
        <dbReference type="Pfam" id="PF19305"/>
    </source>
</evidence>
<dbReference type="Gene3D" id="1.10.4100.10">
    <property type="entry name" value="2-methylcitrate dehydratase PrpD"/>
    <property type="match status" value="1"/>
</dbReference>
<evidence type="ECO:0000313" key="4">
    <source>
        <dbReference type="EMBL" id="QPS20921.1"/>
    </source>
</evidence>
<dbReference type="InterPro" id="IPR042188">
    <property type="entry name" value="MmgE/PrpD_sf_2"/>
</dbReference>
<dbReference type="Pfam" id="PF19305">
    <property type="entry name" value="MmgE_PrpD_C"/>
    <property type="match status" value="1"/>
</dbReference>
<evidence type="ECO:0000313" key="7">
    <source>
        <dbReference type="Proteomes" id="UP000594967"/>
    </source>
</evidence>